<evidence type="ECO:0000256" key="1">
    <source>
        <dbReference type="SAM" id="Coils"/>
    </source>
</evidence>
<keyword evidence="1" id="KW-0175">Coiled coil</keyword>
<dbReference type="HOGENOM" id="CLU_013084_6_0_1"/>
<dbReference type="STRING" id="1036808.A0A0C3DUG0"/>
<feature type="coiled-coil region" evidence="1">
    <location>
        <begin position="76"/>
        <end position="103"/>
    </location>
</feature>
<accession>A0A0C3DUG0</accession>
<dbReference type="Proteomes" id="UP000053989">
    <property type="component" value="Unassembled WGS sequence"/>
</dbReference>
<gene>
    <name evidence="2" type="ORF">SCLCIDRAFT_89619</name>
</gene>
<dbReference type="OrthoDB" id="2676448at2759"/>
<protein>
    <submittedName>
        <fullName evidence="2">Uncharacterized protein</fullName>
    </submittedName>
</protein>
<sequence>SEAIRKAITRYNIQAAALHPPWAPISWKDITQYTFLGEFDLLWHTREDVRERLWVRPAIREATAKFFKFCHAKEEITRLNVEIHQLQTAIHNEEREVSQAIANLHRPQPLLAHELERLHQPCATVNAV</sequence>
<dbReference type="AlphaFoldDB" id="A0A0C3DUG0"/>
<proteinExistence type="predicted"/>
<dbReference type="InParanoid" id="A0A0C3DUG0"/>
<name>A0A0C3DUG0_9AGAM</name>
<dbReference type="EMBL" id="KN822071">
    <property type="protein sequence ID" value="KIM59581.1"/>
    <property type="molecule type" value="Genomic_DNA"/>
</dbReference>
<evidence type="ECO:0000313" key="2">
    <source>
        <dbReference type="EMBL" id="KIM59581.1"/>
    </source>
</evidence>
<feature type="non-terminal residue" evidence="2">
    <location>
        <position position="1"/>
    </location>
</feature>
<evidence type="ECO:0000313" key="3">
    <source>
        <dbReference type="Proteomes" id="UP000053989"/>
    </source>
</evidence>
<keyword evidence="3" id="KW-1185">Reference proteome</keyword>
<reference evidence="3" key="2">
    <citation type="submission" date="2015-01" db="EMBL/GenBank/DDBJ databases">
        <title>Evolutionary Origins and Diversification of the Mycorrhizal Mutualists.</title>
        <authorList>
            <consortium name="DOE Joint Genome Institute"/>
            <consortium name="Mycorrhizal Genomics Consortium"/>
            <person name="Kohler A."/>
            <person name="Kuo A."/>
            <person name="Nagy L.G."/>
            <person name="Floudas D."/>
            <person name="Copeland A."/>
            <person name="Barry K.W."/>
            <person name="Cichocki N."/>
            <person name="Veneault-Fourrey C."/>
            <person name="LaButti K."/>
            <person name="Lindquist E.A."/>
            <person name="Lipzen A."/>
            <person name="Lundell T."/>
            <person name="Morin E."/>
            <person name="Murat C."/>
            <person name="Riley R."/>
            <person name="Ohm R."/>
            <person name="Sun H."/>
            <person name="Tunlid A."/>
            <person name="Henrissat B."/>
            <person name="Grigoriev I.V."/>
            <person name="Hibbett D.S."/>
            <person name="Martin F."/>
        </authorList>
    </citation>
    <scope>NUCLEOTIDE SEQUENCE [LARGE SCALE GENOMIC DNA]</scope>
    <source>
        <strain evidence="3">Foug A</strain>
    </source>
</reference>
<organism evidence="2 3">
    <name type="scientific">Scleroderma citrinum Foug A</name>
    <dbReference type="NCBI Taxonomy" id="1036808"/>
    <lineage>
        <taxon>Eukaryota</taxon>
        <taxon>Fungi</taxon>
        <taxon>Dikarya</taxon>
        <taxon>Basidiomycota</taxon>
        <taxon>Agaricomycotina</taxon>
        <taxon>Agaricomycetes</taxon>
        <taxon>Agaricomycetidae</taxon>
        <taxon>Boletales</taxon>
        <taxon>Sclerodermatineae</taxon>
        <taxon>Sclerodermataceae</taxon>
        <taxon>Scleroderma</taxon>
    </lineage>
</organism>
<feature type="non-terminal residue" evidence="2">
    <location>
        <position position="128"/>
    </location>
</feature>
<reference evidence="2 3" key="1">
    <citation type="submission" date="2014-04" db="EMBL/GenBank/DDBJ databases">
        <authorList>
            <consortium name="DOE Joint Genome Institute"/>
            <person name="Kuo A."/>
            <person name="Kohler A."/>
            <person name="Nagy L.G."/>
            <person name="Floudas D."/>
            <person name="Copeland A."/>
            <person name="Barry K.W."/>
            <person name="Cichocki N."/>
            <person name="Veneault-Fourrey C."/>
            <person name="LaButti K."/>
            <person name="Lindquist E.A."/>
            <person name="Lipzen A."/>
            <person name="Lundell T."/>
            <person name="Morin E."/>
            <person name="Murat C."/>
            <person name="Sun H."/>
            <person name="Tunlid A."/>
            <person name="Henrissat B."/>
            <person name="Grigoriev I.V."/>
            <person name="Hibbett D.S."/>
            <person name="Martin F."/>
            <person name="Nordberg H.P."/>
            <person name="Cantor M.N."/>
            <person name="Hua S.X."/>
        </authorList>
    </citation>
    <scope>NUCLEOTIDE SEQUENCE [LARGE SCALE GENOMIC DNA]</scope>
    <source>
        <strain evidence="2 3">Foug A</strain>
    </source>
</reference>